<reference evidence="1 2" key="1">
    <citation type="submission" date="2020-05" db="EMBL/GenBank/DDBJ databases">
        <title>Characterization of novel class B3 metallo-beta-lactamase from novel Pseudomonas species.</title>
        <authorList>
            <person name="Yamada K."/>
            <person name="Aoki K."/>
            <person name="Ishii Y."/>
        </authorList>
    </citation>
    <scope>NUCLEOTIDE SEQUENCE [LARGE SCALE GENOMIC DNA]</scope>
    <source>
        <strain evidence="1 2">TUM18999</strain>
    </source>
</reference>
<organism evidence="1 2">
    <name type="scientific">Pseudomonas tohonis</name>
    <dbReference type="NCBI Taxonomy" id="2725477"/>
    <lineage>
        <taxon>Bacteria</taxon>
        <taxon>Pseudomonadati</taxon>
        <taxon>Pseudomonadota</taxon>
        <taxon>Gammaproteobacteria</taxon>
        <taxon>Pseudomonadales</taxon>
        <taxon>Pseudomonadaceae</taxon>
        <taxon>Pseudomonas</taxon>
    </lineage>
</organism>
<name>A0A6J4DYF8_9PSED</name>
<dbReference type="EMBL" id="AP023189">
    <property type="protein sequence ID" value="BCG22099.1"/>
    <property type="molecule type" value="Genomic_DNA"/>
</dbReference>
<protein>
    <recommendedName>
        <fullName evidence="3">Nucleotidyl transferase AbiEii/AbiGii toxin family protein</fullName>
    </recommendedName>
</protein>
<proteinExistence type="predicted"/>
<sequence>MSAFTTLQAMLCRVAQALGPDLRQQMTFVGGCTTGLLLTDDFTREQVRSTDDVDLIVHVMGPTGFAKLQTALGERGFRVSPQEDDDFPICAMKLDDLRVDFMPDDDSLGFSNRWYKDAMATSTPYDLDQETTIQLVSPVYFVATKLEAWRGRGRGDPLVSQDIEDILNLIDGRPELHDEIQSASEEVRNYIRHEIGQLLSHPDIEYAVDSQSGGDTDRANLLFERLEALAPGSVADAD</sequence>
<evidence type="ECO:0000313" key="1">
    <source>
        <dbReference type="EMBL" id="BCG22099.1"/>
    </source>
</evidence>
<dbReference type="Proteomes" id="UP000509383">
    <property type="component" value="Chromosome"/>
</dbReference>
<dbReference type="KEGG" id="ptw:TUM18999_02900"/>
<dbReference type="RefSeq" id="WP_173179280.1">
    <property type="nucleotide sequence ID" value="NZ_AP023189.1"/>
</dbReference>
<gene>
    <name evidence="1" type="ORF">TUM18999_02900</name>
</gene>
<accession>A0A6J4DYF8</accession>
<dbReference type="AlphaFoldDB" id="A0A6J4DYF8"/>
<evidence type="ECO:0000313" key="2">
    <source>
        <dbReference type="Proteomes" id="UP000509383"/>
    </source>
</evidence>
<evidence type="ECO:0008006" key="3">
    <source>
        <dbReference type="Google" id="ProtNLM"/>
    </source>
</evidence>